<sequence length="259" mass="29594">MDLTFVAPFLLFVRAFAEKETVESQLNASINCTETESQITLPNNQSKISVAQDQYYKLYFKGRFHPTKITRKGVVRYKFCSPLENRFLKSEQSCYDIFKVLITEFNTIFYVPFSDIVRCENALYTMLRAGANKTYDLPQFGKQFGLSNQTFEALLKPDSKREPRHELYAFLLVTKDPAEKSRYVKELMTFARNVNQNCTNFVCTVDGLVETPSKAGDIATENPVTMATAKNSKPAATPEREISPKQEVPPDQKMKKTKV</sequence>
<feature type="region of interest" description="Disordered" evidence="1">
    <location>
        <begin position="220"/>
        <end position="259"/>
    </location>
</feature>
<accession>A0A915IE46</accession>
<organism evidence="3 4">
    <name type="scientific">Romanomermis culicivorax</name>
    <name type="common">Nematode worm</name>
    <dbReference type="NCBI Taxonomy" id="13658"/>
    <lineage>
        <taxon>Eukaryota</taxon>
        <taxon>Metazoa</taxon>
        <taxon>Ecdysozoa</taxon>
        <taxon>Nematoda</taxon>
        <taxon>Enoplea</taxon>
        <taxon>Dorylaimia</taxon>
        <taxon>Mermithida</taxon>
        <taxon>Mermithoidea</taxon>
        <taxon>Mermithidae</taxon>
        <taxon>Romanomermis</taxon>
    </lineage>
</organism>
<feature type="signal peptide" evidence="2">
    <location>
        <begin position="1"/>
        <end position="17"/>
    </location>
</feature>
<keyword evidence="3" id="KW-1185">Reference proteome</keyword>
<proteinExistence type="predicted"/>
<feature type="compositionally biased region" description="Polar residues" evidence="1">
    <location>
        <begin position="222"/>
        <end position="231"/>
    </location>
</feature>
<evidence type="ECO:0000256" key="1">
    <source>
        <dbReference type="SAM" id="MobiDB-lite"/>
    </source>
</evidence>
<keyword evidence="2" id="KW-0732">Signal</keyword>
<dbReference type="Proteomes" id="UP000887565">
    <property type="component" value="Unplaced"/>
</dbReference>
<dbReference type="AlphaFoldDB" id="A0A915IE46"/>
<evidence type="ECO:0000256" key="2">
    <source>
        <dbReference type="SAM" id="SignalP"/>
    </source>
</evidence>
<evidence type="ECO:0000313" key="3">
    <source>
        <dbReference type="Proteomes" id="UP000887565"/>
    </source>
</evidence>
<dbReference type="WBParaSite" id="nRc.2.0.1.t12450-RA">
    <property type="protein sequence ID" value="nRc.2.0.1.t12450-RA"/>
    <property type="gene ID" value="nRc.2.0.1.g12450"/>
</dbReference>
<reference evidence="4" key="1">
    <citation type="submission" date="2022-11" db="UniProtKB">
        <authorList>
            <consortium name="WormBaseParasite"/>
        </authorList>
    </citation>
    <scope>IDENTIFICATION</scope>
</reference>
<evidence type="ECO:0000313" key="4">
    <source>
        <dbReference type="WBParaSite" id="nRc.2.0.1.t12450-RA"/>
    </source>
</evidence>
<protein>
    <submittedName>
        <fullName evidence="4">Uncharacterized protein</fullName>
    </submittedName>
</protein>
<feature type="chain" id="PRO_5037064671" evidence="2">
    <location>
        <begin position="18"/>
        <end position="259"/>
    </location>
</feature>
<feature type="compositionally biased region" description="Basic and acidic residues" evidence="1">
    <location>
        <begin position="238"/>
        <end position="259"/>
    </location>
</feature>
<name>A0A915IE46_ROMCU</name>